<evidence type="ECO:0000313" key="2">
    <source>
        <dbReference type="Proteomes" id="UP000322680"/>
    </source>
</evidence>
<dbReference type="EMBL" id="MN062189">
    <property type="protein sequence ID" value="QEG09501.1"/>
    <property type="molecule type" value="Genomic_DNA"/>
</dbReference>
<sequence>MVASMEEKKKDSGKFKAVSPELIDLLMSVLIRIVGESVKDRIVRAVLIGILSAASSYVSIESPPDAIPAVVQK</sequence>
<accession>A0A5B9NDL4</accession>
<gene>
    <name evidence="1" type="ORF">CPT_MyoSmar_052</name>
</gene>
<dbReference type="Proteomes" id="UP000322680">
    <property type="component" value="Segment"/>
</dbReference>
<organism evidence="1 2">
    <name type="scientific">Serratia phage MyoSmar</name>
    <dbReference type="NCBI Taxonomy" id="2596673"/>
    <lineage>
        <taxon>Viruses</taxon>
        <taxon>Duplodnaviria</taxon>
        <taxon>Heunggongvirae</taxon>
        <taxon>Uroviricota</taxon>
        <taxon>Caudoviricetes</taxon>
        <taxon>Lindbergviridae</taxon>
        <taxon>Myosmarvirus</taxon>
        <taxon>Myosmarvirus myosmar</taxon>
    </lineage>
</organism>
<name>A0A5B9NDL4_9CAUD</name>
<protein>
    <submittedName>
        <fullName evidence="1">Uncharacterized protein</fullName>
    </submittedName>
</protein>
<reference evidence="2" key="1">
    <citation type="submission" date="2019-06" db="EMBL/GenBank/DDBJ databases">
        <title>Complete Genome Sequence of Serratia marcescens Myophage MyoSmar.</title>
        <authorList>
            <person name="Cooper S."/>
            <person name="Nguyen Q."/>
            <person name="Newkirk H."/>
            <person name="Liu M."/>
            <person name="Cahill J."/>
            <person name="Ramsey J."/>
        </authorList>
    </citation>
    <scope>NUCLEOTIDE SEQUENCE [LARGE SCALE GENOMIC DNA]</scope>
</reference>
<proteinExistence type="predicted"/>
<keyword evidence="2" id="KW-1185">Reference proteome</keyword>
<evidence type="ECO:0000313" key="1">
    <source>
        <dbReference type="EMBL" id="QEG09501.1"/>
    </source>
</evidence>